<reference evidence="4 5" key="1">
    <citation type="submission" date="2018-07" db="EMBL/GenBank/DDBJ databases">
        <title>Brachybacteriurn paraconglorneratum KCTC 9916.</title>
        <authorList>
            <person name="Li Y."/>
        </authorList>
    </citation>
    <scope>NUCLEOTIDE SEQUENCE [LARGE SCALE GENOMIC DNA]</scope>
    <source>
        <strain evidence="4 5">KCTC 9916</strain>
    </source>
</reference>
<evidence type="ECO:0000259" key="3">
    <source>
        <dbReference type="PROSITE" id="PS51186"/>
    </source>
</evidence>
<keyword evidence="2" id="KW-0012">Acyltransferase</keyword>
<dbReference type="PANTHER" id="PTHR43877">
    <property type="entry name" value="AMINOALKYLPHOSPHONATE N-ACETYLTRANSFERASE-RELATED-RELATED"/>
    <property type="match status" value="1"/>
</dbReference>
<comment type="caution">
    <text evidence="4">The sequence shown here is derived from an EMBL/GenBank/DDBJ whole genome shotgun (WGS) entry which is preliminary data.</text>
</comment>
<dbReference type="InterPro" id="IPR016181">
    <property type="entry name" value="Acyl_CoA_acyltransferase"/>
</dbReference>
<dbReference type="PANTHER" id="PTHR43877:SF2">
    <property type="entry name" value="AMINOALKYLPHOSPHONATE N-ACETYLTRANSFERASE-RELATED"/>
    <property type="match status" value="1"/>
</dbReference>
<dbReference type="RefSeq" id="WP_126984433.1">
    <property type="nucleotide sequence ID" value="NZ_ML133851.1"/>
</dbReference>
<organism evidence="4 5">
    <name type="scientific">Brachybacterium paraconglomeratum</name>
    <dbReference type="NCBI Taxonomy" id="173362"/>
    <lineage>
        <taxon>Bacteria</taxon>
        <taxon>Bacillati</taxon>
        <taxon>Actinomycetota</taxon>
        <taxon>Actinomycetes</taxon>
        <taxon>Micrococcales</taxon>
        <taxon>Dermabacteraceae</taxon>
        <taxon>Brachybacterium</taxon>
    </lineage>
</organism>
<dbReference type="AlphaFoldDB" id="A0A426SP51"/>
<dbReference type="CDD" id="cd04301">
    <property type="entry name" value="NAT_SF"/>
    <property type="match status" value="1"/>
</dbReference>
<dbReference type="GO" id="GO:0016747">
    <property type="term" value="F:acyltransferase activity, transferring groups other than amino-acyl groups"/>
    <property type="evidence" value="ECO:0007669"/>
    <property type="project" value="InterPro"/>
</dbReference>
<dbReference type="InterPro" id="IPR000182">
    <property type="entry name" value="GNAT_dom"/>
</dbReference>
<evidence type="ECO:0000313" key="4">
    <source>
        <dbReference type="EMBL" id="RRR19990.1"/>
    </source>
</evidence>
<accession>A0A426SP51</accession>
<keyword evidence="5" id="KW-1185">Reference proteome</keyword>
<gene>
    <name evidence="4" type="ORF">DS079_00870</name>
</gene>
<dbReference type="EMBL" id="QOCI01000001">
    <property type="protein sequence ID" value="RRR19990.1"/>
    <property type="molecule type" value="Genomic_DNA"/>
</dbReference>
<dbReference type="SUPFAM" id="SSF55729">
    <property type="entry name" value="Acyl-CoA N-acyltransferases (Nat)"/>
    <property type="match status" value="1"/>
</dbReference>
<dbReference type="Gene3D" id="3.40.630.30">
    <property type="match status" value="1"/>
</dbReference>
<dbReference type="PROSITE" id="PS51186">
    <property type="entry name" value="GNAT"/>
    <property type="match status" value="1"/>
</dbReference>
<dbReference type="Pfam" id="PF00583">
    <property type="entry name" value="Acetyltransf_1"/>
    <property type="match status" value="1"/>
</dbReference>
<sequence>MTALDILDLPTGPVALHRAREADLPELVALLADDVLGREREAPELGPYRRAFAAIDQDPAHLLLAARDEAGALLATLQLTLLPSLSRGGSLRLQIESVRVAADARGSGLGSALMQWVHGWGRERGAALAQLTTDAARTDAHRFYTRLGYAPSHLGFKLPL</sequence>
<keyword evidence="1 4" id="KW-0808">Transferase</keyword>
<evidence type="ECO:0000256" key="1">
    <source>
        <dbReference type="ARBA" id="ARBA00022679"/>
    </source>
</evidence>
<dbReference type="InterPro" id="IPR050832">
    <property type="entry name" value="Bact_Acetyltransf"/>
</dbReference>
<evidence type="ECO:0000256" key="2">
    <source>
        <dbReference type="ARBA" id="ARBA00023315"/>
    </source>
</evidence>
<evidence type="ECO:0000313" key="5">
    <source>
        <dbReference type="Proteomes" id="UP000274327"/>
    </source>
</evidence>
<name>A0A426SP51_9MICO</name>
<dbReference type="Proteomes" id="UP000274327">
    <property type="component" value="Unassembled WGS sequence"/>
</dbReference>
<dbReference type="GeneID" id="78119583"/>
<proteinExistence type="predicted"/>
<feature type="domain" description="N-acetyltransferase" evidence="3">
    <location>
        <begin position="14"/>
        <end position="160"/>
    </location>
</feature>
<protein>
    <submittedName>
        <fullName evidence="4">GNAT family N-acetyltransferase</fullName>
    </submittedName>
</protein>